<comment type="similarity">
    <text evidence="1">Belongs to the UPF0346 family.</text>
</comment>
<dbReference type="HAMAP" id="MF_01538">
    <property type="entry name" value="UPF0346"/>
    <property type="match status" value="1"/>
</dbReference>
<dbReference type="Proteomes" id="UP000093199">
    <property type="component" value="Unassembled WGS sequence"/>
</dbReference>
<organism evidence="3 4">
    <name type="scientific">Caryophanon tenue</name>
    <dbReference type="NCBI Taxonomy" id="33978"/>
    <lineage>
        <taxon>Bacteria</taxon>
        <taxon>Bacillati</taxon>
        <taxon>Bacillota</taxon>
        <taxon>Bacilli</taxon>
        <taxon>Bacillales</taxon>
        <taxon>Caryophanaceae</taxon>
        <taxon>Caryophanon</taxon>
    </lineage>
</organism>
<dbReference type="RefSeq" id="WP_066542536.1">
    <property type="nucleotide sequence ID" value="NZ_MASJ01000001.1"/>
</dbReference>
<evidence type="ECO:0000313" key="3">
    <source>
        <dbReference type="EMBL" id="OCS88691.1"/>
    </source>
</evidence>
<dbReference type="EMBL" id="MASJ01000001">
    <property type="protein sequence ID" value="OCS88691.1"/>
    <property type="molecule type" value="Genomic_DNA"/>
</dbReference>
<reference evidence="3 4" key="1">
    <citation type="submission" date="2016-07" db="EMBL/GenBank/DDBJ databases">
        <title>Caryophanon tenue genome sequencing.</title>
        <authorList>
            <person name="Verma A."/>
            <person name="Pal Y."/>
            <person name="Krishnamurthi S."/>
        </authorList>
    </citation>
    <scope>NUCLEOTIDE SEQUENCE [LARGE SCALE GENOMIC DNA]</scope>
    <source>
        <strain evidence="3 4">DSM 14152</strain>
    </source>
</reference>
<dbReference type="AlphaFoldDB" id="A0A1C0YNF2"/>
<dbReference type="InterPro" id="IPR023089">
    <property type="entry name" value="YozE_SAM-like"/>
</dbReference>
<feature type="domain" description="YozE SAM-like" evidence="2">
    <location>
        <begin position="5"/>
        <end position="69"/>
    </location>
</feature>
<accession>A0A1C0YNF2</accession>
<dbReference type="NCBIfam" id="NF010193">
    <property type="entry name" value="PRK13672.1"/>
    <property type="match status" value="1"/>
</dbReference>
<comment type="caution">
    <text evidence="3">The sequence shown here is derived from an EMBL/GenBank/DDBJ whole genome shotgun (WGS) entry which is preliminary data.</text>
</comment>
<evidence type="ECO:0000256" key="1">
    <source>
        <dbReference type="HAMAP-Rule" id="MF_01538"/>
    </source>
</evidence>
<evidence type="ECO:0000259" key="2">
    <source>
        <dbReference type="Pfam" id="PF06855"/>
    </source>
</evidence>
<dbReference type="PIRSF" id="PIRSF037262">
    <property type="entry name" value="UCP037262"/>
    <property type="match status" value="1"/>
</dbReference>
<gene>
    <name evidence="3" type="ORF">A6M13_02265</name>
</gene>
<sequence length="74" mass="8601">MPSKTFYTYVLTYRGGSVAEDATHFAEAAFHDSQFPKQSTDYDELSSYIEMLSDEALTTRTFDELWESYVSKYM</sequence>
<dbReference type="Gene3D" id="1.10.150.260">
    <property type="entry name" value="YozE SAM-like"/>
    <property type="match status" value="1"/>
</dbReference>
<dbReference type="STRING" id="33978.A6M13_02265"/>
<keyword evidence="4" id="KW-1185">Reference proteome</keyword>
<protein>
    <recommendedName>
        <fullName evidence="1">UPF0346 protein A6M13_02265</fullName>
    </recommendedName>
</protein>
<dbReference type="OrthoDB" id="2242851at2"/>
<dbReference type="SUPFAM" id="SSF140652">
    <property type="entry name" value="YozE-like"/>
    <property type="match status" value="1"/>
</dbReference>
<name>A0A1C0YNF2_9BACL</name>
<evidence type="ECO:0000313" key="4">
    <source>
        <dbReference type="Proteomes" id="UP000093199"/>
    </source>
</evidence>
<dbReference type="InterPro" id="IPR010673">
    <property type="entry name" value="UPF0346"/>
</dbReference>
<dbReference type="Pfam" id="PF06855">
    <property type="entry name" value="YozE_SAM_like"/>
    <property type="match status" value="1"/>
</dbReference>
<proteinExistence type="inferred from homology"/>
<dbReference type="InterPro" id="IPR036806">
    <property type="entry name" value="YozE_SAM-like_sf"/>
</dbReference>